<evidence type="ECO:0008006" key="6">
    <source>
        <dbReference type="Google" id="ProtNLM"/>
    </source>
</evidence>
<evidence type="ECO:0000313" key="4">
    <source>
        <dbReference type="EMBL" id="SUB96431.1"/>
    </source>
</evidence>
<dbReference type="RefSeq" id="WP_115154188.1">
    <property type="nucleotide sequence ID" value="NZ_UGTJ01000002.1"/>
</dbReference>
<dbReference type="Pfam" id="PF20264">
    <property type="entry name" value="DUF4784_N"/>
    <property type="match status" value="1"/>
</dbReference>
<accession>A0AAQ1UNR5</accession>
<evidence type="ECO:0000313" key="5">
    <source>
        <dbReference type="Proteomes" id="UP000255283"/>
    </source>
</evidence>
<name>A0AAQ1UNR5_9BACT</name>
<dbReference type="InterPro" id="IPR046546">
    <property type="entry name" value="DUF4784_N"/>
</dbReference>
<dbReference type="EMBL" id="UGTJ01000002">
    <property type="protein sequence ID" value="SUB96431.1"/>
    <property type="molecule type" value="Genomic_DNA"/>
</dbReference>
<dbReference type="Proteomes" id="UP000255283">
    <property type="component" value="Unassembled WGS sequence"/>
</dbReference>
<evidence type="ECO:0000259" key="2">
    <source>
        <dbReference type="Pfam" id="PF16023"/>
    </source>
</evidence>
<protein>
    <recommendedName>
        <fullName evidence="6">DUF4784 domain-containing protein</fullName>
    </recommendedName>
</protein>
<dbReference type="InterPro" id="IPR031978">
    <property type="entry name" value="DUF4784"/>
</dbReference>
<feature type="domain" description="DUF4784" evidence="2">
    <location>
        <begin position="161"/>
        <end position="378"/>
    </location>
</feature>
<reference evidence="4 5" key="1">
    <citation type="submission" date="2018-06" db="EMBL/GenBank/DDBJ databases">
        <authorList>
            <consortium name="Pathogen Informatics"/>
            <person name="Doyle S."/>
        </authorList>
    </citation>
    <scope>NUCLEOTIDE SEQUENCE [LARGE SCALE GENOMIC DNA]</scope>
    <source>
        <strain evidence="4 5">NCTC13063</strain>
    </source>
</reference>
<dbReference type="Pfam" id="PF16023">
    <property type="entry name" value="DUF4784"/>
    <property type="match status" value="1"/>
</dbReference>
<dbReference type="AlphaFoldDB" id="A0AAQ1UNR5"/>
<evidence type="ECO:0000259" key="3">
    <source>
        <dbReference type="Pfam" id="PF20264"/>
    </source>
</evidence>
<sequence length="431" mass="47497">MMKNRLFFLIATPLLLALNACSHKEEYEPAEKQLVTNAGVREAGRKVNPGDTIHLYGEGFQTGDYVTLDFRWDTGDPSFPEGSGMNNYAKIIEAKPNGISFLMPYRKPESRVRIILQRAADRMTLGELPVADGQTPKDFRLYGVNPDRNTIETVWTQGKGNAATKWDMSAHPDFHSIVNLEKTYGLCGLAKADGVQQPFFFDFCTGEWSPLNPSFNTLSLAVTNTGYFVSIQEKAPGKYNLSTSLRQPEQSNYATRTSVVEKLPSFELPAGLSARQFGTYAGMFDPESGTVFLSADKGAGKWVPVLFHIRKGFRVLDEIEAEALIPFSFSVPGDKSQPRLAGYVISSPSAKGGSRFCLLDKESPHLQEPFATLPGKVVSITCRTDRPGRFTVLTITNGKTSVAEYNGADKTWSSLPDLPDLSPYTSVTWAN</sequence>
<comment type="caution">
    <text evidence="4">The sequence shown here is derived from an EMBL/GenBank/DDBJ whole genome shotgun (WGS) entry which is preliminary data.</text>
</comment>
<dbReference type="Gene3D" id="2.60.40.3920">
    <property type="match status" value="1"/>
</dbReference>
<feature type="chain" id="PRO_5042895554" description="DUF4784 domain-containing protein" evidence="1">
    <location>
        <begin position="25"/>
        <end position="431"/>
    </location>
</feature>
<proteinExistence type="predicted"/>
<keyword evidence="1" id="KW-0732">Signal</keyword>
<feature type="domain" description="DUF4784" evidence="3">
    <location>
        <begin position="34"/>
        <end position="138"/>
    </location>
</feature>
<gene>
    <name evidence="4" type="ORF">NCTC13063_02189</name>
</gene>
<feature type="signal peptide" evidence="1">
    <location>
        <begin position="1"/>
        <end position="24"/>
    </location>
</feature>
<organism evidence="4 5">
    <name type="scientific">Segatella buccae</name>
    <dbReference type="NCBI Taxonomy" id="28126"/>
    <lineage>
        <taxon>Bacteria</taxon>
        <taxon>Pseudomonadati</taxon>
        <taxon>Bacteroidota</taxon>
        <taxon>Bacteroidia</taxon>
        <taxon>Bacteroidales</taxon>
        <taxon>Prevotellaceae</taxon>
        <taxon>Segatella</taxon>
    </lineage>
</organism>
<evidence type="ECO:0000256" key="1">
    <source>
        <dbReference type="SAM" id="SignalP"/>
    </source>
</evidence>